<keyword evidence="2" id="KW-0812">Transmembrane</keyword>
<feature type="transmembrane region" description="Helical" evidence="2">
    <location>
        <begin position="6"/>
        <end position="25"/>
    </location>
</feature>
<keyword evidence="2" id="KW-0472">Membrane</keyword>
<proteinExistence type="predicted"/>
<sequence>MLSPTVLLLVATFVIGTIIIFHHHTQQMASLISNMPAEEVWVRKEYLTDFESGHGEFTPGVWVSCKSMPGRAFYFETYLPEYAAIYDKLPISAFVSRPETPKPDMDLPNLQFWNCMDYGVTTICKQFIGSMDYELYTRDFGSQLGKYVITIDNYHDEPDTPDYSTAETPSEHKSHNLIALNNGQFALYPNNRMRIYDNSLTPKNPKMPDFKVSTQIFSVERGHMERYGDTNDYHYGIQDEKQLSEPKTE</sequence>
<reference evidence="3 4" key="1">
    <citation type="submission" date="2010-12" db="EMBL/GenBank/DDBJ databases">
        <title>The Genome Sequence of Cyanophage P-SS1.</title>
        <authorList>
            <consortium name="The Broad Institute Genome Sequencing Platform"/>
            <person name="Henn M.R."/>
            <person name="Sullivan M.S."/>
            <person name="Osburne M.S."/>
            <person name="Levin J."/>
            <person name="Malboeuf C."/>
            <person name="Casali M."/>
            <person name="Russ C."/>
            <person name="Lennon N."/>
            <person name="Chapman S.B."/>
            <person name="Erlich R."/>
            <person name="Young S.K."/>
            <person name="Yandava C."/>
            <person name="Zeng Q."/>
            <person name="Alvarado L."/>
            <person name="Anderson S."/>
            <person name="Berlin A."/>
            <person name="Chen Z."/>
            <person name="Freedman E."/>
            <person name="Gellesch M."/>
            <person name="Goldberg J."/>
            <person name="Green L."/>
            <person name="Griggs A."/>
            <person name="Gujja S."/>
            <person name="Heilman E.R."/>
            <person name="Heiman D."/>
            <person name="Hollinger A."/>
            <person name="Howarth C."/>
            <person name="Larson L."/>
            <person name="Mehta T."/>
            <person name="Pearson M."/>
            <person name="Roberts A."/>
            <person name="Ryan E."/>
            <person name="Saif S."/>
            <person name="Shea T."/>
            <person name="Shenoy N."/>
            <person name="Sisk P."/>
            <person name="Stolte C."/>
            <person name="Sykes S."/>
            <person name="White J."/>
            <person name="Yu Q."/>
            <person name="Coleman M.L."/>
            <person name="Huang K.H."/>
            <person name="Weigele P.R."/>
            <person name="DeFrancesco A.S."/>
            <person name="Kern S.E."/>
            <person name="Thompson L.R."/>
            <person name="Fu R."/>
            <person name="Hombeck B."/>
            <person name="Chisholm S.W."/>
            <person name="Haas B."/>
            <person name="Nusbaum C."/>
            <person name="Birren B."/>
        </authorList>
    </citation>
    <scope>NUCLEOTIDE SEQUENCE [LARGE SCALE GENOMIC DNA]</scope>
    <source>
        <strain evidence="3 4">P-SS1</strain>
    </source>
</reference>
<name>M1Q6G5_9CAUD</name>
<evidence type="ECO:0000313" key="4">
    <source>
        <dbReference type="Proteomes" id="UP000502917"/>
    </source>
</evidence>
<organism evidence="3 4">
    <name type="scientific">Cyanophage P-SS1</name>
    <dbReference type="NCBI Taxonomy" id="889957"/>
    <lineage>
        <taxon>Viruses</taxon>
        <taxon>Duplodnaviria</taxon>
        <taxon>Heunggongvirae</taxon>
        <taxon>Uroviricota</taxon>
        <taxon>Caudoviricetes</taxon>
        <taxon>Pantevenvirales</taxon>
        <taxon>Kyanoviridae</taxon>
        <taxon>Ronodorvirus</taxon>
        <taxon>Ronodorvirus ssm4</taxon>
    </lineage>
</organism>
<accession>M1Q6G5</accession>
<feature type="region of interest" description="Disordered" evidence="1">
    <location>
        <begin position="228"/>
        <end position="249"/>
    </location>
</feature>
<protein>
    <submittedName>
        <fullName evidence="3">PurM</fullName>
    </submittedName>
</protein>
<evidence type="ECO:0000313" key="3">
    <source>
        <dbReference type="EMBL" id="AGF91448.1"/>
    </source>
</evidence>
<keyword evidence="2" id="KW-1133">Transmembrane helix</keyword>
<dbReference type="EMBL" id="JF974306">
    <property type="protein sequence ID" value="AGF91448.1"/>
    <property type="molecule type" value="Genomic_DNA"/>
</dbReference>
<evidence type="ECO:0000256" key="1">
    <source>
        <dbReference type="SAM" id="MobiDB-lite"/>
    </source>
</evidence>
<gene>
    <name evidence="3" type="ORF">CPYG_00154</name>
</gene>
<evidence type="ECO:0000256" key="2">
    <source>
        <dbReference type="SAM" id="Phobius"/>
    </source>
</evidence>
<dbReference type="Proteomes" id="UP000502917">
    <property type="component" value="Segment"/>
</dbReference>